<evidence type="ECO:0000313" key="3">
    <source>
        <dbReference type="EMBL" id="GAA0454014.1"/>
    </source>
</evidence>
<name>A0AAV3SDP0_HALDO</name>
<keyword evidence="1" id="KW-0560">Oxidoreductase</keyword>
<dbReference type="Gene3D" id="3.50.50.60">
    <property type="entry name" value="FAD/NAD(P)-binding domain"/>
    <property type="match status" value="2"/>
</dbReference>
<dbReference type="InterPro" id="IPR050631">
    <property type="entry name" value="PheA/TfdB_FAD_monoxygenase"/>
</dbReference>
<sequence>MLSHLLARSGVETILLERQSSLDREFHGYAFQPSALRLFNDIDLVEDVLALNHAEITQFGVDLYGHTRTLIDFTTLPAPHDFVLSIEQPPLLRLLVDATKRFETFEFRNAMPVQDLIVEDGTVVGVRATDREANKAVEVRAQVVVGADGRFSTVRSVADIDPGLFETDFQVVWLKVPSTVPHETQVRINEHGQVLYFGLGTDLQLGWLIPKGTYPAIREAGIESFRERIAAVDPRLRDGLASVTSFNDCSLLNVAPGLSDGWVRDGLVLIGDAAHVASPVAGQGNALAIQDAAVLHSIVVRALDRTAGVLSAQDLRPYVQRRCPAVQRVVNAQLLGHRAISALVHHGNDVPDIMKRGILRTLLTLAGTDPIMSRTRRLIAFGPDSVRVETELFE</sequence>
<reference evidence="3" key="2">
    <citation type="submission" date="2023-12" db="EMBL/GenBank/DDBJ databases">
        <authorList>
            <person name="Sun Q."/>
            <person name="Inoue M."/>
        </authorList>
    </citation>
    <scope>NUCLEOTIDE SEQUENCE</scope>
    <source>
        <strain evidence="3">JCM 12289</strain>
    </source>
</reference>
<dbReference type="InterPro" id="IPR036188">
    <property type="entry name" value="FAD/NAD-bd_sf"/>
</dbReference>
<dbReference type="Proteomes" id="UP001500962">
    <property type="component" value="Unassembled WGS sequence"/>
</dbReference>
<dbReference type="Pfam" id="PF01494">
    <property type="entry name" value="FAD_binding_3"/>
    <property type="match status" value="1"/>
</dbReference>
<gene>
    <name evidence="3" type="ORF">GCM10008985_07200</name>
</gene>
<reference evidence="3" key="1">
    <citation type="journal article" date="2014" name="Int. J. Syst. Evol. Microbiol.">
        <title>Complete genome sequence of Corynebacterium casei LMG S-19264T (=DSM 44701T), isolated from a smear-ripened cheese.</title>
        <authorList>
            <consortium name="US DOE Joint Genome Institute (JGI-PGF)"/>
            <person name="Walter F."/>
            <person name="Albersmeier A."/>
            <person name="Kalinowski J."/>
            <person name="Ruckert C."/>
        </authorList>
    </citation>
    <scope>NUCLEOTIDE SEQUENCE</scope>
    <source>
        <strain evidence="3">JCM 12289</strain>
    </source>
</reference>
<organism evidence="3 4">
    <name type="scientific">Halococcus dombrowskii</name>
    <dbReference type="NCBI Taxonomy" id="179637"/>
    <lineage>
        <taxon>Archaea</taxon>
        <taxon>Methanobacteriati</taxon>
        <taxon>Methanobacteriota</taxon>
        <taxon>Stenosarchaea group</taxon>
        <taxon>Halobacteria</taxon>
        <taxon>Halobacteriales</taxon>
        <taxon>Halococcaceae</taxon>
        <taxon>Halococcus</taxon>
    </lineage>
</organism>
<feature type="domain" description="FAD-binding" evidence="2">
    <location>
        <begin position="1"/>
        <end position="331"/>
    </location>
</feature>
<dbReference type="AlphaFoldDB" id="A0AAV3SDP0"/>
<dbReference type="PANTHER" id="PTHR43476:SF5">
    <property type="entry name" value="FAD-DEPENDENT MONOOXYGENASE"/>
    <property type="match status" value="1"/>
</dbReference>
<dbReference type="GO" id="GO:0016491">
    <property type="term" value="F:oxidoreductase activity"/>
    <property type="evidence" value="ECO:0007669"/>
    <property type="project" value="UniProtKB-KW"/>
</dbReference>
<evidence type="ECO:0000313" key="4">
    <source>
        <dbReference type="Proteomes" id="UP001500962"/>
    </source>
</evidence>
<proteinExistence type="predicted"/>
<dbReference type="InterPro" id="IPR002938">
    <property type="entry name" value="FAD-bd"/>
</dbReference>
<dbReference type="PRINTS" id="PR00420">
    <property type="entry name" value="RNGMNOXGNASE"/>
</dbReference>
<dbReference type="GO" id="GO:0071949">
    <property type="term" value="F:FAD binding"/>
    <property type="evidence" value="ECO:0007669"/>
    <property type="project" value="InterPro"/>
</dbReference>
<protein>
    <submittedName>
        <fullName evidence="3">FAD-dependent oxidoreductase</fullName>
    </submittedName>
</protein>
<evidence type="ECO:0000256" key="1">
    <source>
        <dbReference type="ARBA" id="ARBA00023002"/>
    </source>
</evidence>
<dbReference type="SUPFAM" id="SSF51905">
    <property type="entry name" value="FAD/NAD(P)-binding domain"/>
    <property type="match status" value="1"/>
</dbReference>
<evidence type="ECO:0000259" key="2">
    <source>
        <dbReference type="Pfam" id="PF01494"/>
    </source>
</evidence>
<comment type="caution">
    <text evidence="3">The sequence shown here is derived from an EMBL/GenBank/DDBJ whole genome shotgun (WGS) entry which is preliminary data.</text>
</comment>
<dbReference type="PANTHER" id="PTHR43476">
    <property type="entry name" value="3-(3-HYDROXY-PHENYL)PROPIONATE/3-HYDROXYCINNAMIC ACID HYDROXYLASE"/>
    <property type="match status" value="1"/>
</dbReference>
<accession>A0AAV3SDP0</accession>
<dbReference type="EMBL" id="BAAADN010000013">
    <property type="protein sequence ID" value="GAA0454014.1"/>
    <property type="molecule type" value="Genomic_DNA"/>
</dbReference>